<dbReference type="Gene3D" id="3.40.20.10">
    <property type="entry name" value="Severin"/>
    <property type="match status" value="1"/>
</dbReference>
<evidence type="ECO:0000256" key="3">
    <source>
        <dbReference type="ARBA" id="ARBA00023203"/>
    </source>
</evidence>
<evidence type="ECO:0000256" key="2">
    <source>
        <dbReference type="ARBA" id="ARBA00022990"/>
    </source>
</evidence>
<proteinExistence type="inferred from homology"/>
<dbReference type="GO" id="GO:0030042">
    <property type="term" value="P:actin filament depolymerization"/>
    <property type="evidence" value="ECO:0007669"/>
    <property type="project" value="InterPro"/>
</dbReference>
<evidence type="ECO:0000259" key="4">
    <source>
        <dbReference type="SMART" id="SM00102"/>
    </source>
</evidence>
<dbReference type="InterPro" id="IPR017904">
    <property type="entry name" value="ADF/Cofilin"/>
</dbReference>
<reference evidence="5" key="2">
    <citation type="submission" date="2025-09" db="UniProtKB">
        <authorList>
            <consortium name="Ensembl"/>
        </authorList>
    </citation>
    <scope>IDENTIFICATION</scope>
</reference>
<dbReference type="GO" id="GO:0003779">
    <property type="term" value="F:actin binding"/>
    <property type="evidence" value="ECO:0007669"/>
    <property type="project" value="UniProtKB-KW"/>
</dbReference>
<keyword evidence="6" id="KW-1185">Reference proteome</keyword>
<dbReference type="Proteomes" id="UP000233200">
    <property type="component" value="Unplaced"/>
</dbReference>
<keyword evidence="3" id="KW-0009">Actin-binding</keyword>
<dbReference type="Ensembl" id="ENSRROT00000018191.1">
    <property type="protein sequence ID" value="ENSRROP00000004058.1"/>
    <property type="gene ID" value="ENSRROG00000016353.1"/>
</dbReference>
<dbReference type="InterPro" id="IPR002108">
    <property type="entry name" value="ADF-H"/>
</dbReference>
<evidence type="ECO:0000313" key="6">
    <source>
        <dbReference type="Proteomes" id="UP000233200"/>
    </source>
</evidence>
<evidence type="ECO:0000256" key="1">
    <source>
        <dbReference type="ARBA" id="ARBA00006844"/>
    </source>
</evidence>
<keyword evidence="2" id="KW-0007">Acetylation</keyword>
<accession>A0A2K6NIF0</accession>
<dbReference type="SUPFAM" id="SSF55753">
    <property type="entry name" value="Actin depolymerizing proteins"/>
    <property type="match status" value="1"/>
</dbReference>
<protein>
    <recommendedName>
        <fullName evidence="4">ADF-H domain-containing protein</fullName>
    </recommendedName>
</protein>
<dbReference type="SMART" id="SM00102">
    <property type="entry name" value="ADF"/>
    <property type="match status" value="1"/>
</dbReference>
<evidence type="ECO:0000313" key="5">
    <source>
        <dbReference type="Ensembl" id="ENSRROP00000004058.1"/>
    </source>
</evidence>
<feature type="domain" description="ADF-H" evidence="4">
    <location>
        <begin position="19"/>
        <end position="118"/>
    </location>
</feature>
<organism evidence="5 6">
    <name type="scientific">Rhinopithecus roxellana</name>
    <name type="common">Golden snub-nosed monkey</name>
    <name type="synonym">Pygathrix roxellana</name>
    <dbReference type="NCBI Taxonomy" id="61622"/>
    <lineage>
        <taxon>Eukaryota</taxon>
        <taxon>Metazoa</taxon>
        <taxon>Chordata</taxon>
        <taxon>Craniata</taxon>
        <taxon>Vertebrata</taxon>
        <taxon>Euteleostomi</taxon>
        <taxon>Mammalia</taxon>
        <taxon>Eutheria</taxon>
        <taxon>Euarchontoglires</taxon>
        <taxon>Primates</taxon>
        <taxon>Haplorrhini</taxon>
        <taxon>Catarrhini</taxon>
        <taxon>Cercopithecidae</taxon>
        <taxon>Colobinae</taxon>
        <taxon>Rhinopithecus</taxon>
    </lineage>
</organism>
<comment type="similarity">
    <text evidence="1">Belongs to the actin-binding proteins ADF family.</text>
</comment>
<reference evidence="5" key="1">
    <citation type="submission" date="2025-08" db="UniProtKB">
        <authorList>
            <consortium name="Ensembl"/>
        </authorList>
    </citation>
    <scope>IDENTIFICATION</scope>
</reference>
<dbReference type="GO" id="GO:0015629">
    <property type="term" value="C:actin cytoskeleton"/>
    <property type="evidence" value="ECO:0007669"/>
    <property type="project" value="InterPro"/>
</dbReference>
<dbReference type="AlphaFoldDB" id="A0A2K6NIF0"/>
<dbReference type="InterPro" id="IPR029006">
    <property type="entry name" value="ADF-H/Gelsolin-like_dom_sf"/>
</dbReference>
<dbReference type="GeneTree" id="ENSGT00950000183000"/>
<dbReference type="Pfam" id="PF00241">
    <property type="entry name" value="Cofilin_ADF"/>
    <property type="match status" value="1"/>
</dbReference>
<sequence>MASGVQVADEVCRIFYDMKVRKCSTPEEIKKRKKACIIVEEGKEILFGDVGVTITDPFKHFVGMLPEKDCRYALYDASFETKESRKEELIKMIYASSKDAIKKKFQGIKHECQRCTNS</sequence>
<name>A0A2K6NIF0_RHIRO</name>
<dbReference type="PANTHER" id="PTHR11913">
    <property type="entry name" value="COFILIN-RELATED"/>
    <property type="match status" value="1"/>
</dbReference>